<feature type="domain" description="RNase III" evidence="8">
    <location>
        <begin position="3481"/>
        <end position="3603"/>
    </location>
</feature>
<feature type="region of interest" description="Disordered" evidence="7">
    <location>
        <begin position="1262"/>
        <end position="1288"/>
    </location>
</feature>
<dbReference type="Pfam" id="PF03368">
    <property type="entry name" value="Dicer_dimer"/>
    <property type="match status" value="1"/>
</dbReference>
<dbReference type="PROSITE" id="PS50142">
    <property type="entry name" value="RNASE_3_2"/>
    <property type="match status" value="3"/>
</dbReference>
<evidence type="ECO:0000313" key="13">
    <source>
        <dbReference type="Proteomes" id="UP000006906"/>
    </source>
</evidence>
<dbReference type="InterPro" id="IPR005034">
    <property type="entry name" value="Dicer_dimerisation"/>
</dbReference>
<evidence type="ECO:0000259" key="9">
    <source>
        <dbReference type="PROSITE" id="PS51192"/>
    </source>
</evidence>
<feature type="region of interest" description="Disordered" evidence="7">
    <location>
        <begin position="1821"/>
        <end position="1852"/>
    </location>
</feature>
<dbReference type="Pfam" id="PF00636">
    <property type="entry name" value="Ribonuclease_3"/>
    <property type="match status" value="1"/>
</dbReference>
<feature type="compositionally biased region" description="Low complexity" evidence="7">
    <location>
        <begin position="2762"/>
        <end position="2776"/>
    </location>
</feature>
<dbReference type="GO" id="GO:0005524">
    <property type="term" value="F:ATP binding"/>
    <property type="evidence" value="ECO:0007669"/>
    <property type="project" value="UniProtKB-KW"/>
</dbReference>
<feature type="compositionally biased region" description="Basic and acidic residues" evidence="7">
    <location>
        <begin position="3647"/>
        <end position="3657"/>
    </location>
</feature>
<feature type="domain" description="Dicer dsRNA-binding fold" evidence="11">
    <location>
        <begin position="1636"/>
        <end position="1757"/>
    </location>
</feature>
<feature type="compositionally biased region" description="Low complexity" evidence="7">
    <location>
        <begin position="678"/>
        <end position="706"/>
    </location>
</feature>
<keyword evidence="5" id="KW-0067">ATP-binding</keyword>
<feature type="region of interest" description="Disordered" evidence="7">
    <location>
        <begin position="656"/>
        <end position="713"/>
    </location>
</feature>
<feature type="compositionally biased region" description="Polar residues" evidence="7">
    <location>
        <begin position="825"/>
        <end position="843"/>
    </location>
</feature>
<dbReference type="GO" id="GO:0004386">
    <property type="term" value="F:helicase activity"/>
    <property type="evidence" value="ECO:0007669"/>
    <property type="project" value="UniProtKB-KW"/>
</dbReference>
<feature type="compositionally biased region" description="Low complexity" evidence="7">
    <location>
        <begin position="1834"/>
        <end position="1852"/>
    </location>
</feature>
<keyword evidence="2" id="KW-0547">Nucleotide-binding</keyword>
<keyword evidence="6" id="KW-0694">RNA-binding</keyword>
<dbReference type="Gramene" id="PNW72482">
    <property type="protein sequence ID" value="PNW72482"/>
    <property type="gene ID" value="CHLRE_16g684715v5"/>
</dbReference>
<feature type="region of interest" description="Disordered" evidence="7">
    <location>
        <begin position="502"/>
        <end position="544"/>
    </location>
</feature>
<feature type="region of interest" description="Disordered" evidence="7">
    <location>
        <begin position="1879"/>
        <end position="1898"/>
    </location>
</feature>
<proteinExistence type="inferred from homology"/>
<feature type="compositionally biased region" description="Gly residues" evidence="7">
    <location>
        <begin position="3811"/>
        <end position="3825"/>
    </location>
</feature>
<feature type="region of interest" description="Disordered" evidence="7">
    <location>
        <begin position="1122"/>
        <end position="1158"/>
    </location>
</feature>
<feature type="region of interest" description="Disordered" evidence="7">
    <location>
        <begin position="3254"/>
        <end position="3287"/>
    </location>
</feature>
<dbReference type="OrthoDB" id="552151at2759"/>
<dbReference type="Gene3D" id="3.30.160.380">
    <property type="entry name" value="Dicer dimerisation domain"/>
    <property type="match status" value="1"/>
</dbReference>
<dbReference type="KEGG" id="cre:CHLRE_16g684715v5"/>
<keyword evidence="13" id="KW-1185">Reference proteome</keyword>
<feature type="region of interest" description="Disordered" evidence="7">
    <location>
        <begin position="262"/>
        <end position="307"/>
    </location>
</feature>
<feature type="compositionally biased region" description="Gly residues" evidence="7">
    <location>
        <begin position="2946"/>
        <end position="2959"/>
    </location>
</feature>
<feature type="compositionally biased region" description="Gly residues" evidence="7">
    <location>
        <begin position="1519"/>
        <end position="1539"/>
    </location>
</feature>
<dbReference type="InterPro" id="IPR038248">
    <property type="entry name" value="Dicer_dimer_sf"/>
</dbReference>
<feature type="region of interest" description="Disordered" evidence="7">
    <location>
        <begin position="3605"/>
        <end position="3670"/>
    </location>
</feature>
<feature type="compositionally biased region" description="Low complexity" evidence="7">
    <location>
        <begin position="3726"/>
        <end position="3783"/>
    </location>
</feature>
<evidence type="ECO:0000256" key="5">
    <source>
        <dbReference type="ARBA" id="ARBA00022840"/>
    </source>
</evidence>
<feature type="compositionally biased region" description="Pro residues" evidence="7">
    <location>
        <begin position="2993"/>
        <end position="3005"/>
    </location>
</feature>
<feature type="domain" description="Helicase ATP-binding" evidence="9">
    <location>
        <begin position="21"/>
        <end position="338"/>
    </location>
</feature>
<dbReference type="Pfam" id="PF00270">
    <property type="entry name" value="DEAD"/>
    <property type="match status" value="1"/>
</dbReference>
<dbReference type="GO" id="GO:0004525">
    <property type="term" value="F:ribonuclease III activity"/>
    <property type="evidence" value="ECO:0000318"/>
    <property type="project" value="GO_Central"/>
</dbReference>
<feature type="region of interest" description="Disordered" evidence="7">
    <location>
        <begin position="2012"/>
        <end position="2050"/>
    </location>
</feature>
<evidence type="ECO:0000259" key="10">
    <source>
        <dbReference type="PROSITE" id="PS51194"/>
    </source>
</evidence>
<feature type="compositionally biased region" description="Low complexity" evidence="7">
    <location>
        <begin position="288"/>
        <end position="298"/>
    </location>
</feature>
<dbReference type="Gene3D" id="1.10.1520.10">
    <property type="entry name" value="Ribonuclease III domain"/>
    <property type="match status" value="3"/>
</dbReference>
<dbReference type="PROSITE" id="PS00517">
    <property type="entry name" value="RNASE_3_1"/>
    <property type="match status" value="2"/>
</dbReference>
<feature type="compositionally biased region" description="Acidic residues" evidence="7">
    <location>
        <begin position="1226"/>
        <end position="1249"/>
    </location>
</feature>
<feature type="compositionally biased region" description="Low complexity" evidence="7">
    <location>
        <begin position="3258"/>
        <end position="3270"/>
    </location>
</feature>
<evidence type="ECO:0000259" key="8">
    <source>
        <dbReference type="PROSITE" id="PS50142"/>
    </source>
</evidence>
<gene>
    <name evidence="12" type="ORF">CHLRE_16g684715v5</name>
</gene>
<feature type="compositionally biased region" description="Basic and acidic residues" evidence="7">
    <location>
        <begin position="2152"/>
        <end position="2162"/>
    </location>
</feature>
<dbReference type="Pfam" id="PF14622">
    <property type="entry name" value="Ribonucleas_3_3"/>
    <property type="match status" value="1"/>
</dbReference>
<feature type="region of interest" description="Disordered" evidence="7">
    <location>
        <begin position="795"/>
        <end position="874"/>
    </location>
</feature>
<dbReference type="SMART" id="SM00535">
    <property type="entry name" value="RIBOc"/>
    <property type="match status" value="2"/>
</dbReference>
<feature type="region of interest" description="Disordered" evidence="7">
    <location>
        <begin position="2990"/>
        <end position="3041"/>
    </location>
</feature>
<feature type="compositionally biased region" description="Low complexity" evidence="7">
    <location>
        <begin position="2962"/>
        <end position="2976"/>
    </location>
</feature>
<feature type="compositionally biased region" description="Pro residues" evidence="7">
    <location>
        <begin position="3018"/>
        <end position="3041"/>
    </location>
</feature>
<feature type="compositionally biased region" description="Pro residues" evidence="7">
    <location>
        <begin position="659"/>
        <end position="677"/>
    </location>
</feature>
<feature type="compositionally biased region" description="Low complexity" evidence="7">
    <location>
        <begin position="1546"/>
        <end position="1592"/>
    </location>
</feature>
<dbReference type="EMBL" id="CM008977">
    <property type="protein sequence ID" value="PNW72482.1"/>
    <property type="molecule type" value="Genomic_DNA"/>
</dbReference>
<feature type="compositionally biased region" description="Low complexity" evidence="7">
    <location>
        <begin position="1917"/>
        <end position="1938"/>
    </location>
</feature>
<feature type="region of interest" description="Disordered" evidence="7">
    <location>
        <begin position="1906"/>
        <end position="1938"/>
    </location>
</feature>
<feature type="compositionally biased region" description="Pro residues" evidence="7">
    <location>
        <begin position="1042"/>
        <end position="1053"/>
    </location>
</feature>
<feature type="region of interest" description="Disordered" evidence="7">
    <location>
        <begin position="2220"/>
        <end position="2272"/>
    </location>
</feature>
<dbReference type="PaxDb" id="3055-EDO99203"/>
<feature type="region of interest" description="Disordered" evidence="7">
    <location>
        <begin position="2687"/>
        <end position="2824"/>
    </location>
</feature>
<dbReference type="InterPro" id="IPR036389">
    <property type="entry name" value="RNase_III_sf"/>
</dbReference>
<reference evidence="12 13" key="1">
    <citation type="journal article" date="2007" name="Science">
        <title>The Chlamydomonas genome reveals the evolution of key animal and plant functions.</title>
        <authorList>
            <person name="Merchant S.S."/>
            <person name="Prochnik S.E."/>
            <person name="Vallon O."/>
            <person name="Harris E.H."/>
            <person name="Karpowicz S.J."/>
            <person name="Witman G.B."/>
            <person name="Terry A."/>
            <person name="Salamov A."/>
            <person name="Fritz-Laylin L.K."/>
            <person name="Marechal-Drouard L."/>
            <person name="Marshall W.F."/>
            <person name="Qu L.H."/>
            <person name="Nelson D.R."/>
            <person name="Sanderfoot A.A."/>
            <person name="Spalding M.H."/>
            <person name="Kapitonov V.V."/>
            <person name="Ren Q."/>
            <person name="Ferris P."/>
            <person name="Lindquist E."/>
            <person name="Shapiro H."/>
            <person name="Lucas S.M."/>
            <person name="Grimwood J."/>
            <person name="Schmutz J."/>
            <person name="Cardol P."/>
            <person name="Cerutti H."/>
            <person name="Chanfreau G."/>
            <person name="Chen C.L."/>
            <person name="Cognat V."/>
            <person name="Croft M.T."/>
            <person name="Dent R."/>
            <person name="Dutcher S."/>
            <person name="Fernandez E."/>
            <person name="Fukuzawa H."/>
            <person name="Gonzalez-Ballester D."/>
            <person name="Gonzalez-Halphen D."/>
            <person name="Hallmann A."/>
            <person name="Hanikenne M."/>
            <person name="Hippler M."/>
            <person name="Inwood W."/>
            <person name="Jabbari K."/>
            <person name="Kalanon M."/>
            <person name="Kuras R."/>
            <person name="Lefebvre P.A."/>
            <person name="Lemaire S.D."/>
            <person name="Lobanov A.V."/>
            <person name="Lohr M."/>
            <person name="Manuell A."/>
            <person name="Meier I."/>
            <person name="Mets L."/>
            <person name="Mittag M."/>
            <person name="Mittelmeier T."/>
            <person name="Moroney J.V."/>
            <person name="Moseley J."/>
            <person name="Napoli C."/>
            <person name="Nedelcu A.M."/>
            <person name="Niyogi K."/>
            <person name="Novoselov S.V."/>
            <person name="Paulsen I.T."/>
            <person name="Pazour G."/>
            <person name="Purton S."/>
            <person name="Ral J.P."/>
            <person name="Riano-Pachon D.M."/>
            <person name="Riekhof W."/>
            <person name="Rymarquis L."/>
            <person name="Schroda M."/>
            <person name="Stern D."/>
            <person name="Umen J."/>
            <person name="Willows R."/>
            <person name="Wilson N."/>
            <person name="Zimmer S.L."/>
            <person name="Allmer J."/>
            <person name="Balk J."/>
            <person name="Bisova K."/>
            <person name="Chen C.J."/>
            <person name="Elias M."/>
            <person name="Gendler K."/>
            <person name="Hauser C."/>
            <person name="Lamb M.R."/>
            <person name="Ledford H."/>
            <person name="Long J.C."/>
            <person name="Minagawa J."/>
            <person name="Page M.D."/>
            <person name="Pan J."/>
            <person name="Pootakham W."/>
            <person name="Roje S."/>
            <person name="Rose A."/>
            <person name="Stahlberg E."/>
            <person name="Terauchi A.M."/>
            <person name="Yang P."/>
            <person name="Ball S."/>
            <person name="Bowler C."/>
            <person name="Dieckmann C.L."/>
            <person name="Gladyshev V.N."/>
            <person name="Green P."/>
            <person name="Jorgensen R."/>
            <person name="Mayfield S."/>
            <person name="Mueller-Roeber B."/>
            <person name="Rajamani S."/>
            <person name="Sayre R.T."/>
            <person name="Brokstein P."/>
            <person name="Dubchak I."/>
            <person name="Goodstein D."/>
            <person name="Hornick L."/>
            <person name="Huang Y.W."/>
            <person name="Jhaveri J."/>
            <person name="Luo Y."/>
            <person name="Martinez D."/>
            <person name="Ngau W.C."/>
            <person name="Otillar B."/>
            <person name="Poliakov A."/>
            <person name="Porter A."/>
            <person name="Szajkowski L."/>
            <person name="Werner G."/>
            <person name="Zhou K."/>
            <person name="Grigoriev I.V."/>
            <person name="Rokhsar D.S."/>
            <person name="Grossman A.R."/>
        </authorList>
    </citation>
    <scope>NUCLEOTIDE SEQUENCE [LARGE SCALE GENOMIC DNA]</scope>
    <source>
        <strain evidence="13">CC-503</strain>
    </source>
</reference>
<feature type="compositionally biased region" description="Low complexity" evidence="7">
    <location>
        <begin position="1354"/>
        <end position="1375"/>
    </location>
</feature>
<dbReference type="InterPro" id="IPR001650">
    <property type="entry name" value="Helicase_C-like"/>
</dbReference>
<feature type="region of interest" description="Disordered" evidence="7">
    <location>
        <begin position="2142"/>
        <end position="2165"/>
    </location>
</feature>
<feature type="region of interest" description="Disordered" evidence="7">
    <location>
        <begin position="1349"/>
        <end position="1383"/>
    </location>
</feature>
<feature type="region of interest" description="Disordered" evidence="7">
    <location>
        <begin position="2927"/>
        <end position="2976"/>
    </location>
</feature>
<sequence>MKVPGQALRPLPALRSYQAELLQLAGCHDAIVYLETGTGKTRIAVELIAAALPALRAAGQSAVFLAPSVPLVRQQAEVLASTPVLVPEPEEPGAGEERERQEQQLAAGAAGSAVGTDPGTPARPGASPSQPCQPPEEEAGMAEPEPEAAAGAGAAGQQERTQRPPAGRRLRLRRLLRVEWLGGSCVHEGWGLAGWRELLGRLDVLVCTPAVLLGALVHAYVRVSDVGLLVLDEAHHCTRQHPYAVLLREFVGRAPLLPPGPPGPCRTPLMLAGPPPGPAAVSSEPGMPAAQEQPSAQEQPPPKQRAAPVRPRLLGLTASPLEPLALQAAMCGARLITPVDRSGCISAHASRPKAGTGASADAAAAAAVAAAAAAGGSLRALFEAQWQEEAQAAALAPLRDCLCRCRDLVLLAEGVVTRRDRLQRLHLLEAVGWEELGLLDPNVPPALRPHPTSGYRLCDSLRGLRLLRTQLAALEFALSDLGLWPALALAAADLFASGREALDGEEQGEEQGDGDLGAAAAGGGGGEEEGDGAEAIPEPTDLGTLPSRDMAAAFVSDYGILLARLDESAIPLPPGPRRPSLCERVAAEVLSAVMEALITVAPPQQPGEAEAIAVGFGEALLLRGGLRGRGRAVLRPWAVRLLRASVSPRELQRQVLGVEPPPPSAPSPSSAPTPAAMPAPASTAGAAAAASSSAPAQQQQQQQQEQQQERSGGHVPLQLVTHRVAWLMRQLHSRVVEAEARAAEAGAAGGVGSGSGGGGSSWSAIVFCERKSTCEALQRLITSLPALTAAVAAGPDTDLAPTTSPDQKQPTTVRNQSAAGPLSGSEGTMTATMAQGPLTQQMHGDNGGKEQEGGGGGGGGGGTGPGGWQGRQQPRRPLLRSAVFVGTAGGGTAVGRHGGRLAGHKRQDAVRRAFSAGRLNLLLSTSVGSEGLDFRSCALVAMLDLPRQVPQFVQSGGRARAQGSEHWLLVSTPEQEAAALELLASEEAMARDALTVALTNMAELLPLTPALNDGSSGNGCSLHATSTRTGTGGNGPHHTTPAAPPPPLPPPAVPTGSRKRGGAGGAACATTVAADPASAAAAGNATGTGSAFLPKRHRVLLNPAPVTSAVTAVPSSAHADVTTVAGTGGAPAARLEPPPPQQQHTDRRAARRHQQQQRLLQRLASQRRRQLGDGLTSAAAALAAAAAAAADVEEVRREGMCGDSDDGEIRGGEDGGSSGHASAGSSDDDEGVEGWADDAGDLTAEEDTGPAEVAEVAAVAATAAEAAQPKPGALQEQRVADGRGGAQQPRQLVDVACGEGELQNAEGSEWDPDSVAAGSFVVPGAAVCFRRAGQPLLCLSAGPSCAPTLGTHGPQQHPQHLPQQQPLQQPMQLPPGVSLSFPASEQPPAALLLQPHHRGRPLHSVVPGRSVEVMEAEAPAAAARAEVMEAEAPAAAARAEVMEAEAPAAAARAEVMEAEAPAAAARAELMEAGAEAVAAGPEVMGAGAEAGAAGAELMEAGAEAERGDGGCDVMMEQGENGGGTGAGDGNGGEGGGGRSGVDEEGQQQQQQQQQQQAARAAGPAGVAAAAATATGGEATTGEAAAAATPARSRSGKDAAGGSGSNGNASSSVFVTDERLEALEVPATGARLPAVWAVNLLTQLCSQLPGNDGCTVLQPLCSWEASDPPPGSLGRSGVGGSSDLLGSSRARRPLLQLRYCRCRVFLPANLGASAVLGPACRSKDAAKKSAWLAAVRLLWLRGDLDDHLRLRFTRRAVTQAARHAELGGLAHTIPSAVLTHQLPRALLPKALLLPAEEAAATAIAATEPAVAAAAVAPPVPDTCPPQPAVAAPEDGGAVAATAPAAPSHGGAQEPPVTAMAVAVPAVAVAVADTQPVVSPVAPDATAMDGAGDGSSASRRSTLALPTAVASDGVPSDAGISSGSSSGSPSNLSSSIGGSSRTEPYRLHLYGFVVRPKDPHVSLLPPPGVTADGSSSCSSSSGVTRDKEAEAALAAAAAADPAAAAGICGMLSWPTRPADEPLEPRPPPGAAAAANPAPAATPPPSTALPPSAPTGAVAVAALDAATHATCMTAAAVAEPMTGGTVVDAPGYAVSRAAGSTQQEACADPAACDTAQQPKLERPQHAPLHAAIVGEYMPPPEAGMCYSSGSSSSGRPHDHSPRHGGGESCYSRQCAAAAVHPWGVLLHGLLPAGLPPMQLLLPEGDVDIPIEVRLVYLGPLDCGNSSSSSSSSSGSGNATTDGGTETPADAGPPPAAAGATLPQPQPQFPPSTAAVAGGRHLPPLAHALACLAHTVLRLMAYPCPAAIARAVVNAVAAARGEAPGAACATAEDRAAWEGFMGFGQLQQALEELLPLQASPQQRPPLAGAAAGPRGGEGCCGAEAHVATAGGACGVAAPAPAQAAAAAESASPVVTAQNVGHDFHEAAAGAAAAHVLHGGAQQQQQPQLELPGGGYWWMPVPLRAPPAPAANTRSQQVQEPVAPPLAAAAAGANTAPNLARPDARSGAAGALAASAEVLDRMAAELSAAAARDTGGAAAAAALIDWRLVAELAVGPLPLSLLLPDAAAATAENDNGGASRITTAEALSSQSAKECDTVDAGTTVVSSSSGGPGSAAAKGGRFQALAAAAAAALAAAPPAGTYAATPLAAPLLDCYRRLVEPHGLVVTLDTGRLYSLPQVGTVQEPTQEALAAAAAAAAATGGGAPPRPPRPDAPRPGDAVVSAAPSYGRGRQDWLRSQKQQKEEEAAAGGEETGKRPPPSAGGAGAGAQKQQQQRQGVPAGTSASAQPGAILVPSPTGPVPAPHACQSQPSTKPQPPQPPAPPPPPHLSRRERVKAFRAPLPLLPGRLGLYPLDAGRWRALHGLPCLAWRLEGWAAAAEALTCRLEAAGYSAGGLPPSEAEDAVESATEEAAKEEKDVMLHTPASARAPALTPGVAASAPPAAPMTPAAPAGGGSCSGGDGTGSREGPAATAAPPLAGPCAAATTTTTTLAAAAPRITYPPPPPPTPAPLPKATAALPGEGTPAPPTYPPSSTPPIPPPPPPLLLPPPPRFTAAALSLTAAALTCPSCRDPGVGNYDRLEFLGDAALKLLAQVYVFLRERHSATSHEGVLSFMRDALVANETLAHHALGPRLRLAACLRALPLDPGRALRQAALQPDEDAASGAPLPHRLTPLPPPLMHLFSRALDAAEAKAAEAAVEVVGSGATAAAGAATTPSATSAPATAATPGTAAATAGAGAAAPAAAVPAAAAAVPVAAAVMPLERPSQQPPKKGSSSSPRDKERERRRLEKRAQAEQRLAATRVLGGVRGKRLADCVEALIGAHLLQPLEGQEEEGAAEGCVVEGREEAGVEGGVEVGAAAGGSEAEGAVAVVPGGGGGSGKDDGGGSDGGGGAWAVANTRVWSPQLQDAMQASLRFLVGSGVLPPDTPAVIAQGFAELDAAAAASQARQAARAAAAAAAAVVAADARSLGGGQGTGGGGGDAAAARSVCELEALLGYRFRNPDLCVQALTHVSHPRAAGCGGGYQRLEFLGDAVLGLVVSFWVFSAGGSAEAMSTRRRDLVSNGPLAEAAARLGLQRHLRAGSGALVAAVARFVDIYLAAAPGSVVVTTAERHAKNKRAEHRAQLRQQRQQQDREREREKEKEKEGAAAAGDEAADRADKEEAARLAGTEQSAGAGLAGSVEVVSGREGAGAAGTALTAGPAAGMGLEDAAAAAALGRERPQKRRRRDEGNGQQQEQVQETLQEAPDTQQEVQQQGMGMEVDGATKQQQQQQPQKQQQPQQDGESDQQQQDGDKHSLQVQQRQVDTPAGSGRKRARDGGGTAAGGTGGSGGGKKAEPRILLAPKALADLVEALVGAVYLDSGGHLGVSERAVAVLLRLQPPPASQEAAVATVAATHVQRAVAMEVEEAR</sequence>
<feature type="domain" description="RNase III" evidence="8">
    <location>
        <begin position="3070"/>
        <end position="3120"/>
    </location>
</feature>
<feature type="region of interest" description="Disordered" evidence="7">
    <location>
        <begin position="1191"/>
        <end position="1250"/>
    </location>
</feature>
<accession>A0A2K3CW23</accession>
<comment type="similarity">
    <text evidence="6">Belongs to the helicase family. Dicer subfamily.</text>
</comment>
<dbReference type="GO" id="GO:0005634">
    <property type="term" value="C:nucleus"/>
    <property type="evidence" value="ECO:0000318"/>
    <property type="project" value="GO_Central"/>
</dbReference>
<dbReference type="PROSITE" id="PS51192">
    <property type="entry name" value="HELICASE_ATP_BIND_1"/>
    <property type="match status" value="1"/>
</dbReference>
<keyword evidence="1" id="KW-0677">Repeat</keyword>
<feature type="region of interest" description="Disordered" evidence="7">
    <location>
        <begin position="1961"/>
        <end position="1981"/>
    </location>
</feature>
<feature type="region of interest" description="Disordered" evidence="7">
    <location>
        <begin position="3706"/>
        <end position="3828"/>
    </location>
</feature>
<feature type="compositionally biased region" description="Basic and acidic residues" evidence="7">
    <location>
        <begin position="2725"/>
        <end position="2740"/>
    </location>
</feature>
<feature type="compositionally biased region" description="Gly residues" evidence="7">
    <location>
        <begin position="853"/>
        <end position="869"/>
    </location>
</feature>
<dbReference type="InterPro" id="IPR014001">
    <property type="entry name" value="Helicase_ATP-bd"/>
</dbReference>
<dbReference type="CDD" id="cd00593">
    <property type="entry name" value="RIBOc"/>
    <property type="match status" value="2"/>
</dbReference>
<dbReference type="PANTHER" id="PTHR14950:SF37">
    <property type="entry name" value="ENDORIBONUCLEASE DICER"/>
    <property type="match status" value="1"/>
</dbReference>
<feature type="compositionally biased region" description="Acidic residues" evidence="7">
    <location>
        <begin position="503"/>
        <end position="513"/>
    </location>
</feature>
<feature type="compositionally biased region" description="Basic and acidic residues" evidence="7">
    <location>
        <begin position="3624"/>
        <end position="3639"/>
    </location>
</feature>
<dbReference type="SMART" id="SM00490">
    <property type="entry name" value="HELICc"/>
    <property type="match status" value="1"/>
</dbReference>
<evidence type="ECO:0000256" key="2">
    <source>
        <dbReference type="ARBA" id="ARBA00022741"/>
    </source>
</evidence>
<dbReference type="InParanoid" id="A0A2K3CW23"/>
<dbReference type="PROSITE" id="PS51327">
    <property type="entry name" value="DICER_DSRBF"/>
    <property type="match status" value="1"/>
</dbReference>
<feature type="compositionally biased region" description="Low complexity" evidence="7">
    <location>
        <begin position="147"/>
        <end position="159"/>
    </location>
</feature>
<dbReference type="RefSeq" id="XP_042916270.1">
    <property type="nucleotide sequence ID" value="XM_043071521.1"/>
</dbReference>
<dbReference type="SUPFAM" id="SSF69065">
    <property type="entry name" value="RNase III domain-like"/>
    <property type="match status" value="2"/>
</dbReference>
<dbReference type="GO" id="GO:0003723">
    <property type="term" value="F:RNA binding"/>
    <property type="evidence" value="ECO:0000318"/>
    <property type="project" value="GO_Central"/>
</dbReference>
<protein>
    <recommendedName>
        <fullName evidence="14">Dicer-like protein</fullName>
    </recommendedName>
</protein>
<feature type="domain" description="RNase III" evidence="8">
    <location>
        <begin position="3836"/>
        <end position="3855"/>
    </location>
</feature>
<feature type="compositionally biased region" description="Low complexity" evidence="7">
    <location>
        <begin position="2222"/>
        <end position="2246"/>
    </location>
</feature>
<dbReference type="SMART" id="SM00487">
    <property type="entry name" value="DEXDc"/>
    <property type="match status" value="1"/>
</dbReference>
<dbReference type="GO" id="GO:0005737">
    <property type="term" value="C:cytoplasm"/>
    <property type="evidence" value="ECO:0000318"/>
    <property type="project" value="GO_Central"/>
</dbReference>
<feature type="domain" description="Helicase C-terminal" evidence="10">
    <location>
        <begin position="798"/>
        <end position="1005"/>
    </location>
</feature>
<name>A0A2K3CW23_CHLRE</name>
<dbReference type="STRING" id="3055.A0A2K3CW23"/>
<feature type="compositionally biased region" description="Low complexity" evidence="7">
    <location>
        <begin position="1122"/>
        <end position="1133"/>
    </location>
</feature>
<feature type="region of interest" description="Disordered" evidence="7">
    <location>
        <begin position="83"/>
        <end position="166"/>
    </location>
</feature>
<evidence type="ECO:0008006" key="14">
    <source>
        <dbReference type="Google" id="ProtNLM"/>
    </source>
</evidence>
<feature type="region of interest" description="Disordered" evidence="7">
    <location>
        <begin position="1012"/>
        <end position="1064"/>
    </location>
</feature>
<evidence type="ECO:0000256" key="7">
    <source>
        <dbReference type="SAM" id="MobiDB-lite"/>
    </source>
</evidence>
<dbReference type="PROSITE" id="PS51194">
    <property type="entry name" value="HELICASE_CTER"/>
    <property type="match status" value="1"/>
</dbReference>
<dbReference type="GeneID" id="5724419"/>
<evidence type="ECO:0000256" key="1">
    <source>
        <dbReference type="ARBA" id="ARBA00022737"/>
    </source>
</evidence>
<keyword evidence="4" id="KW-0347">Helicase</keyword>
<feature type="compositionally biased region" description="Basic and acidic residues" evidence="7">
    <location>
        <begin position="3271"/>
        <end position="3287"/>
    </location>
</feature>
<dbReference type="Pfam" id="PF00271">
    <property type="entry name" value="Helicase_C"/>
    <property type="match status" value="1"/>
</dbReference>
<dbReference type="Gene3D" id="3.40.50.300">
    <property type="entry name" value="P-loop containing nucleotide triphosphate hydrolases"/>
    <property type="match status" value="3"/>
</dbReference>
<feature type="region of interest" description="Disordered" evidence="7">
    <location>
        <begin position="1501"/>
        <end position="1610"/>
    </location>
</feature>
<feature type="compositionally biased region" description="Low complexity" evidence="7">
    <location>
        <begin position="1879"/>
        <end position="1896"/>
    </location>
</feature>
<feature type="compositionally biased region" description="Acidic residues" evidence="7">
    <location>
        <begin position="135"/>
        <end position="146"/>
    </location>
</feature>
<feature type="compositionally biased region" description="Low complexity" evidence="7">
    <location>
        <begin position="2928"/>
        <end position="2945"/>
    </location>
</feature>
<evidence type="ECO:0000256" key="6">
    <source>
        <dbReference type="PROSITE-ProRule" id="PRU00657"/>
    </source>
</evidence>
<evidence type="ECO:0000256" key="3">
    <source>
        <dbReference type="ARBA" id="ARBA00022801"/>
    </source>
</evidence>
<dbReference type="PANTHER" id="PTHR14950">
    <property type="entry name" value="DICER-RELATED"/>
    <property type="match status" value="1"/>
</dbReference>
<dbReference type="GO" id="GO:0030422">
    <property type="term" value="P:siRNA processing"/>
    <property type="evidence" value="ECO:0000318"/>
    <property type="project" value="GO_Central"/>
</dbReference>
<evidence type="ECO:0000313" key="12">
    <source>
        <dbReference type="EMBL" id="PNW72482.1"/>
    </source>
</evidence>
<feature type="compositionally biased region" description="Pro residues" evidence="7">
    <location>
        <begin position="2037"/>
        <end position="2050"/>
    </location>
</feature>
<dbReference type="Proteomes" id="UP000006906">
    <property type="component" value="Chromosome 16"/>
</dbReference>
<dbReference type="InterPro" id="IPR027417">
    <property type="entry name" value="P-loop_NTPase"/>
</dbReference>
<dbReference type="InterPro" id="IPR000999">
    <property type="entry name" value="RNase_III_dom"/>
</dbReference>
<dbReference type="SUPFAM" id="SSF52540">
    <property type="entry name" value="P-loop containing nucleoside triphosphate hydrolases"/>
    <property type="match status" value="1"/>
</dbReference>
<evidence type="ECO:0000259" key="11">
    <source>
        <dbReference type="PROSITE" id="PS51327"/>
    </source>
</evidence>
<keyword evidence="3" id="KW-0378">Hydrolase</keyword>
<feature type="compositionally biased region" description="Pro residues" evidence="7">
    <location>
        <begin position="2808"/>
        <end position="2822"/>
    </location>
</feature>
<feature type="compositionally biased region" description="Polar residues" evidence="7">
    <location>
        <begin position="800"/>
        <end position="818"/>
    </location>
</feature>
<feature type="compositionally biased region" description="Polar residues" evidence="7">
    <location>
        <begin position="1013"/>
        <end position="1028"/>
    </location>
</feature>
<dbReference type="ExpressionAtlas" id="A0A2K3CW23">
    <property type="expression patterns" value="baseline"/>
</dbReference>
<evidence type="ECO:0000256" key="4">
    <source>
        <dbReference type="ARBA" id="ARBA00022806"/>
    </source>
</evidence>
<organism evidence="12 13">
    <name type="scientific">Chlamydomonas reinhardtii</name>
    <name type="common">Chlamydomonas smithii</name>
    <dbReference type="NCBI Taxonomy" id="3055"/>
    <lineage>
        <taxon>Eukaryota</taxon>
        <taxon>Viridiplantae</taxon>
        <taxon>Chlorophyta</taxon>
        <taxon>core chlorophytes</taxon>
        <taxon>Chlorophyceae</taxon>
        <taxon>CS clade</taxon>
        <taxon>Chlamydomonadales</taxon>
        <taxon>Chlamydomonadaceae</taxon>
        <taxon>Chlamydomonas</taxon>
    </lineage>
</organism>
<dbReference type="InterPro" id="IPR011545">
    <property type="entry name" value="DEAD/DEAH_box_helicase_dom"/>
</dbReference>